<keyword evidence="2" id="KW-1185">Reference proteome</keyword>
<comment type="caution">
    <text evidence="1">The sequence shown here is derived from an EMBL/GenBank/DDBJ whole genome shotgun (WGS) entry which is preliminary data.</text>
</comment>
<reference evidence="1" key="1">
    <citation type="submission" date="2022-12" db="EMBL/GenBank/DDBJ databases">
        <title>Genome Sequence of Lasiodiplodia mahajangana.</title>
        <authorList>
            <person name="Buettner E."/>
        </authorList>
    </citation>
    <scope>NUCLEOTIDE SEQUENCE</scope>
    <source>
        <strain evidence="1">VT137</strain>
    </source>
</reference>
<evidence type="ECO:0000313" key="2">
    <source>
        <dbReference type="Proteomes" id="UP001153332"/>
    </source>
</evidence>
<organism evidence="1 2">
    <name type="scientific">Lasiodiplodia mahajangana</name>
    <dbReference type="NCBI Taxonomy" id="1108764"/>
    <lineage>
        <taxon>Eukaryota</taxon>
        <taxon>Fungi</taxon>
        <taxon>Dikarya</taxon>
        <taxon>Ascomycota</taxon>
        <taxon>Pezizomycotina</taxon>
        <taxon>Dothideomycetes</taxon>
        <taxon>Dothideomycetes incertae sedis</taxon>
        <taxon>Botryosphaeriales</taxon>
        <taxon>Botryosphaeriaceae</taxon>
        <taxon>Lasiodiplodia</taxon>
    </lineage>
</organism>
<sequence>MDWEQLLTGAFNPGRARLENGQVKCGEHNLGTIRSNRDTCEVCKLIGHASLALKRWWPIAEFLDQPERIECAFFNGRNRLGLGVLTGSISQTQMFLDQLFAEFNPNYSSMNLVKQEFFDSLGERGAFLDGPESTTGGPRKNNSLNRLLVLAGLSPVKASGQTFMQLHPCLYPLPTVQDYANGTGPSTVFPTGRIVESEVNIGLLEKWYNTCIQNHGTACEQPSWLAPSGFWPRNLRLIDVTRRCIVDAPTECLYFTLSYVWGLEKNPLQSTTQNLVDLQAPGALDSYPLPKTIEDTLWVTHKMGVNYLWIDRLCVIQDSDADKAIQLPQMDLVYSSAALTIVAACGTAVDGLAGVKRTPRTVDQRTARVAENLSVINVLRLDDAYQNCAWRTRGWTFQEGLCSRRSLVITADQVFWSCETASCCETIAFEDFPTTVKPGDSVWHVLSGHRVFGEFGGANFNYGELQSMVAARAESGLQELGPRVLLGTHRVLPVRPLAGSPYPTTGNTARVPGGGAELRGPVSELVVARMDEFRGSRSLHPQASKRHARAKHHEARCLRQGGAAQCLWEKAGRSA</sequence>
<proteinExistence type="predicted"/>
<evidence type="ECO:0000313" key="1">
    <source>
        <dbReference type="EMBL" id="KAJ8128569.1"/>
    </source>
</evidence>
<dbReference type="Proteomes" id="UP001153332">
    <property type="component" value="Unassembled WGS sequence"/>
</dbReference>
<protein>
    <submittedName>
        <fullName evidence="1">Uncharacterized protein</fullName>
    </submittedName>
</protein>
<dbReference type="EMBL" id="JAPUUL010001026">
    <property type="protein sequence ID" value="KAJ8128569.1"/>
    <property type="molecule type" value="Genomic_DNA"/>
</dbReference>
<accession>A0ACC2JM43</accession>
<gene>
    <name evidence="1" type="ORF">O1611_g5066</name>
</gene>
<name>A0ACC2JM43_9PEZI</name>